<accession>A0ABU6B9T2</accession>
<evidence type="ECO:0000313" key="1">
    <source>
        <dbReference type="EMBL" id="MEB3520612.1"/>
    </source>
</evidence>
<comment type="caution">
    <text evidence="1">The sequence shown here is derived from an EMBL/GenBank/DDBJ whole genome shotgun (WGS) entry which is preliminary data.</text>
</comment>
<protein>
    <submittedName>
        <fullName evidence="1">MazG-like family protein</fullName>
    </submittedName>
</protein>
<gene>
    <name evidence="1" type="ORF">SM122_08645</name>
</gene>
<dbReference type="CDD" id="cd11540">
    <property type="entry name" value="NTP-PPase_u3"/>
    <property type="match status" value="1"/>
</dbReference>
<dbReference type="RefSeq" id="WP_324738223.1">
    <property type="nucleotide sequence ID" value="NZ_JAYKTO010000002.1"/>
</dbReference>
<dbReference type="EMBL" id="JAYKTO010000002">
    <property type="protein sequence ID" value="MEB3520612.1"/>
    <property type="molecule type" value="Genomic_DNA"/>
</dbReference>
<keyword evidence="2" id="KW-1185">Reference proteome</keyword>
<name>A0ABU6B9T2_9STRE</name>
<proteinExistence type="predicted"/>
<organism evidence="1 2">
    <name type="scientific">Streptococcus gingivalis</name>
    <dbReference type="NCBI Taxonomy" id="3111861"/>
    <lineage>
        <taxon>Bacteria</taxon>
        <taxon>Bacillati</taxon>
        <taxon>Bacillota</taxon>
        <taxon>Bacilli</taxon>
        <taxon>Lactobacillales</taxon>
        <taxon>Streptococcaceae</taxon>
        <taxon>Streptococcus</taxon>
    </lineage>
</organism>
<dbReference type="Gene3D" id="1.10.287.1080">
    <property type="entry name" value="MazG-like"/>
    <property type="match status" value="1"/>
</dbReference>
<evidence type="ECO:0000313" key="2">
    <source>
        <dbReference type="Proteomes" id="UP001308656"/>
    </source>
</evidence>
<dbReference type="Proteomes" id="UP001308656">
    <property type="component" value="Unassembled WGS sequence"/>
</dbReference>
<dbReference type="SUPFAM" id="SSF101386">
    <property type="entry name" value="all-alpha NTP pyrophosphatases"/>
    <property type="match status" value="1"/>
</dbReference>
<reference evidence="1 2" key="1">
    <citation type="submission" date="2024-01" db="EMBL/GenBank/DDBJ databases">
        <title>Description of Streptococcus dentalis sp. nov., Streptococcus gingivalis sp. nov., Streptococcus lingualis sp. nov. isolated from human oral cavity.</title>
        <authorList>
            <person name="Choi Y.S."/>
            <person name="Goo B.J."/>
            <person name="Bae J.W."/>
        </authorList>
    </citation>
    <scope>NUCLEOTIDE SEQUENCE [LARGE SCALE GENOMIC DNA]</scope>
    <source>
        <strain evidence="1 2">S2</strain>
    </source>
</reference>
<sequence length="172" mass="19942">MDIDKIEELTELTRQWFIDRDITQGDVFKQTLKLFEEMGELCAGYAKQKEQLTKDSIGDCAVVVVGLAMMIELDPVEIMIKAVETRKGDVKDCFELMIENASEFQFTRKHEVKINAKFNLLRIVSYLKAIAHKLGYDFADCFELAYNEIKDRKGRWVEGSFVKEEDLENEPD</sequence>